<gene>
    <name evidence="1" type="ORF">FNH08_10280</name>
</gene>
<feature type="non-terminal residue" evidence="1">
    <location>
        <position position="1"/>
    </location>
</feature>
<organism evidence="1 2">
    <name type="scientific">Streptomyces spongiae</name>
    <dbReference type="NCBI Taxonomy" id="565072"/>
    <lineage>
        <taxon>Bacteria</taxon>
        <taxon>Bacillati</taxon>
        <taxon>Actinomycetota</taxon>
        <taxon>Actinomycetes</taxon>
        <taxon>Kitasatosporales</taxon>
        <taxon>Streptomycetaceae</taxon>
        <taxon>Streptomyces</taxon>
    </lineage>
</organism>
<dbReference type="EMBL" id="VJZC01000047">
    <property type="protein sequence ID" value="MPY57532.1"/>
    <property type="molecule type" value="Genomic_DNA"/>
</dbReference>
<name>A0A5N8XDK9_9ACTN</name>
<evidence type="ECO:0000313" key="2">
    <source>
        <dbReference type="Proteomes" id="UP000400924"/>
    </source>
</evidence>
<dbReference type="SUPFAM" id="SSF51735">
    <property type="entry name" value="NAD(P)-binding Rossmann-fold domains"/>
    <property type="match status" value="1"/>
</dbReference>
<keyword evidence="2" id="KW-1185">Reference proteome</keyword>
<comment type="caution">
    <text evidence="1">The sequence shown here is derived from an EMBL/GenBank/DDBJ whole genome shotgun (WGS) entry which is preliminary data.</text>
</comment>
<dbReference type="AlphaFoldDB" id="A0A5N8XDK9"/>
<reference evidence="1 2" key="1">
    <citation type="submission" date="2019-07" db="EMBL/GenBank/DDBJ databases">
        <title>New species of Amycolatopsis and Streptomyces.</title>
        <authorList>
            <person name="Duangmal K."/>
            <person name="Teo W.F.A."/>
            <person name="Lipun K."/>
        </authorList>
    </citation>
    <scope>NUCLEOTIDE SEQUENCE [LARGE SCALE GENOMIC DNA]</scope>
    <source>
        <strain evidence="1 2">NBRC 106415</strain>
    </source>
</reference>
<evidence type="ECO:0000313" key="1">
    <source>
        <dbReference type="EMBL" id="MPY57532.1"/>
    </source>
</evidence>
<accession>A0A5N8XDK9</accession>
<proteinExistence type="predicted"/>
<dbReference type="Proteomes" id="UP000400924">
    <property type="component" value="Unassembled WGS sequence"/>
</dbReference>
<dbReference type="Gene3D" id="3.40.50.720">
    <property type="entry name" value="NAD(P)-binding Rossmann-like Domain"/>
    <property type="match status" value="1"/>
</dbReference>
<dbReference type="InterPro" id="IPR036291">
    <property type="entry name" value="NAD(P)-bd_dom_sf"/>
</dbReference>
<protein>
    <submittedName>
        <fullName evidence="1">Beta-ketoacyl-ACP reductase</fullName>
    </submittedName>
</protein>
<sequence length="34" mass="3405">AHPDEVAHAVEFLTHAGFVRGAVIPVDGGAGLGH</sequence>